<reference evidence="1" key="2">
    <citation type="journal article" date="2015" name="Data Brief">
        <title>Shoot transcriptome of the giant reed, Arundo donax.</title>
        <authorList>
            <person name="Barrero R.A."/>
            <person name="Guerrero F.D."/>
            <person name="Moolhuijzen P."/>
            <person name="Goolsby J.A."/>
            <person name="Tidwell J."/>
            <person name="Bellgard S.E."/>
            <person name="Bellgard M.I."/>
        </authorList>
    </citation>
    <scope>NUCLEOTIDE SEQUENCE</scope>
    <source>
        <tissue evidence="1">Shoot tissue taken approximately 20 cm above the soil surface</tissue>
    </source>
</reference>
<dbReference type="EMBL" id="GBRH01215574">
    <property type="protein sequence ID" value="JAD82321.1"/>
    <property type="molecule type" value="Transcribed_RNA"/>
</dbReference>
<name>A0A0A9D3B1_ARUDO</name>
<evidence type="ECO:0000313" key="1">
    <source>
        <dbReference type="EMBL" id="JAD82321.1"/>
    </source>
</evidence>
<proteinExistence type="predicted"/>
<reference evidence="1" key="1">
    <citation type="submission" date="2014-09" db="EMBL/GenBank/DDBJ databases">
        <authorList>
            <person name="Magalhaes I.L.F."/>
            <person name="Oliveira U."/>
            <person name="Santos F.R."/>
            <person name="Vidigal T.H.D.A."/>
            <person name="Brescovit A.D."/>
            <person name="Santos A.J."/>
        </authorList>
    </citation>
    <scope>NUCLEOTIDE SEQUENCE</scope>
    <source>
        <tissue evidence="1">Shoot tissue taken approximately 20 cm above the soil surface</tissue>
    </source>
</reference>
<accession>A0A0A9D3B1</accession>
<sequence length="67" mass="7704">MKLNSRVSISSGVRFCCSSLFSPETGSNSEYSCIRSSNWRRYQARMVYSTFLHSFKNSLRSTSCSMR</sequence>
<dbReference type="AlphaFoldDB" id="A0A0A9D3B1"/>
<protein>
    <submittedName>
        <fullName evidence="1">Uncharacterized protein</fullName>
    </submittedName>
</protein>
<organism evidence="1">
    <name type="scientific">Arundo donax</name>
    <name type="common">Giant reed</name>
    <name type="synonym">Donax arundinaceus</name>
    <dbReference type="NCBI Taxonomy" id="35708"/>
    <lineage>
        <taxon>Eukaryota</taxon>
        <taxon>Viridiplantae</taxon>
        <taxon>Streptophyta</taxon>
        <taxon>Embryophyta</taxon>
        <taxon>Tracheophyta</taxon>
        <taxon>Spermatophyta</taxon>
        <taxon>Magnoliopsida</taxon>
        <taxon>Liliopsida</taxon>
        <taxon>Poales</taxon>
        <taxon>Poaceae</taxon>
        <taxon>PACMAD clade</taxon>
        <taxon>Arundinoideae</taxon>
        <taxon>Arundineae</taxon>
        <taxon>Arundo</taxon>
    </lineage>
</organism>